<feature type="transmembrane region" description="Helical" evidence="1">
    <location>
        <begin position="44"/>
        <end position="65"/>
    </location>
</feature>
<keyword evidence="3" id="KW-1185">Reference proteome</keyword>
<dbReference type="EMBL" id="JAHBAY010000003">
    <property type="protein sequence ID" value="MBT0768862.1"/>
    <property type="molecule type" value="Genomic_DNA"/>
</dbReference>
<evidence type="ECO:0000256" key="1">
    <source>
        <dbReference type="SAM" id="Phobius"/>
    </source>
</evidence>
<keyword evidence="1" id="KW-0812">Transmembrane</keyword>
<sequence length="218" mass="23087">MSHDQLDDRLSALFDGPALDLPTRDDAADTVLGRVRRARRRRRALKAGAPALLAVVALVTGLTGLTVTLHDDDPPGPGPEVLTASGIGGLNIGMSVDEAESAGLIRRPEDGTTVKVCQEYPGTGTVKAAFALNGVIVRIVVDAFSDTPEGIHLGDTYTDLEKAYRSGGNLHRVNAEKVRVDLGATRYEFTLEALEPRDSAGRLPAVIGMELTSTTQTC</sequence>
<keyword evidence="1" id="KW-1133">Transmembrane helix</keyword>
<protein>
    <recommendedName>
        <fullName evidence="4">DUF4352 domain-containing protein</fullName>
    </recommendedName>
</protein>
<dbReference type="Proteomes" id="UP001197247">
    <property type="component" value="Unassembled WGS sequence"/>
</dbReference>
<organism evidence="2 3">
    <name type="scientific">Kineosporia corallincola</name>
    <dbReference type="NCBI Taxonomy" id="2835133"/>
    <lineage>
        <taxon>Bacteria</taxon>
        <taxon>Bacillati</taxon>
        <taxon>Actinomycetota</taxon>
        <taxon>Actinomycetes</taxon>
        <taxon>Kineosporiales</taxon>
        <taxon>Kineosporiaceae</taxon>
        <taxon>Kineosporia</taxon>
    </lineage>
</organism>
<accession>A0ABS5TCQ0</accession>
<reference evidence="2 3" key="1">
    <citation type="submission" date="2021-05" db="EMBL/GenBank/DDBJ databases">
        <title>Kineosporia and Streptomyces sp. nov. two new marine actinobacteria isolated from Coral.</title>
        <authorList>
            <person name="Buangrab K."/>
            <person name="Sutthacheep M."/>
            <person name="Yeemin T."/>
            <person name="Harunari E."/>
            <person name="Igarashi Y."/>
            <person name="Kanchanasin P."/>
            <person name="Tanasupawat S."/>
            <person name="Phongsopitanun W."/>
        </authorList>
    </citation>
    <scope>NUCLEOTIDE SEQUENCE [LARGE SCALE GENOMIC DNA]</scope>
    <source>
        <strain evidence="2 3">J2-2</strain>
    </source>
</reference>
<evidence type="ECO:0000313" key="2">
    <source>
        <dbReference type="EMBL" id="MBT0768862.1"/>
    </source>
</evidence>
<name>A0ABS5TCQ0_9ACTN</name>
<gene>
    <name evidence="2" type="ORF">KIH74_07990</name>
</gene>
<proteinExistence type="predicted"/>
<comment type="caution">
    <text evidence="2">The sequence shown here is derived from an EMBL/GenBank/DDBJ whole genome shotgun (WGS) entry which is preliminary data.</text>
</comment>
<evidence type="ECO:0008006" key="4">
    <source>
        <dbReference type="Google" id="ProtNLM"/>
    </source>
</evidence>
<evidence type="ECO:0000313" key="3">
    <source>
        <dbReference type="Proteomes" id="UP001197247"/>
    </source>
</evidence>
<keyword evidence="1" id="KW-0472">Membrane</keyword>
<dbReference type="RefSeq" id="WP_214155166.1">
    <property type="nucleotide sequence ID" value="NZ_JAHBAY010000003.1"/>
</dbReference>